<dbReference type="Pfam" id="PF17921">
    <property type="entry name" value="Integrase_H2C2"/>
    <property type="match status" value="1"/>
</dbReference>
<dbReference type="GeneID" id="18809043"/>
<organism>
    <name type="scientific">Serpula lacrymans var. lacrymans (strain S7.9)</name>
    <name type="common">Dry rot fungus</name>
    <dbReference type="NCBI Taxonomy" id="578457"/>
    <lineage>
        <taxon>Eukaryota</taxon>
        <taxon>Fungi</taxon>
        <taxon>Dikarya</taxon>
        <taxon>Basidiomycota</taxon>
        <taxon>Agaricomycotina</taxon>
        <taxon>Agaricomycetes</taxon>
        <taxon>Agaricomycetidae</taxon>
        <taxon>Boletales</taxon>
        <taxon>Coniophorineae</taxon>
        <taxon>Serpulaceae</taxon>
        <taxon>Serpula</taxon>
    </lineage>
</organism>
<sequence>MWHYLFTAVKFSTDHQVYINLVHIYLGHPGWQQTIELISRNDMWPGMVKHI</sequence>
<proteinExistence type="predicted"/>
<dbReference type="EMBL" id="GL945428">
    <property type="protein sequence ID" value="EGO30618.1"/>
    <property type="molecule type" value="Genomic_DNA"/>
</dbReference>
<dbReference type="AlphaFoldDB" id="F8NEI4"/>
<evidence type="ECO:0000259" key="1">
    <source>
        <dbReference type="Pfam" id="PF17921"/>
    </source>
</evidence>
<name>F8NEI4_SERL9</name>
<reference evidence="2" key="1">
    <citation type="submission" date="2011-04" db="EMBL/GenBank/DDBJ databases">
        <title>Evolution of plant cell wall degrading machinery underlies the functional diversity of forest fungi.</title>
        <authorList>
            <consortium name="US DOE Joint Genome Institute (JGI-PGF)"/>
            <person name="Eastwood D.C."/>
            <person name="Floudas D."/>
            <person name="Binder M."/>
            <person name="Majcherczyk A."/>
            <person name="Schneider P."/>
            <person name="Aerts A."/>
            <person name="Asiegbu F.O."/>
            <person name="Baker S.E."/>
            <person name="Barry K."/>
            <person name="Bendiksby M."/>
            <person name="Blumentritt M."/>
            <person name="Coutinho P.M."/>
            <person name="Cullen D."/>
            <person name="Cullen D."/>
            <person name="Gathman A."/>
            <person name="Goodell B."/>
            <person name="Henrissat B."/>
            <person name="Ihrmark K."/>
            <person name="Kauserud H."/>
            <person name="Kohler A."/>
            <person name="LaButti K."/>
            <person name="Lapidus A."/>
            <person name="Lavin J.L."/>
            <person name="Lee Y.-H."/>
            <person name="Lindquist E."/>
            <person name="Lilly W."/>
            <person name="Lucas S."/>
            <person name="Morin E."/>
            <person name="Murat C."/>
            <person name="Oguiza J.A."/>
            <person name="Park J."/>
            <person name="Pisabarro A.G."/>
            <person name="Riley R."/>
            <person name="Rosling A."/>
            <person name="Salamov A."/>
            <person name="Schmidt O."/>
            <person name="Schmutz J."/>
            <person name="Skrede I."/>
            <person name="Stenlid J."/>
            <person name="Wiebenga A."/>
            <person name="Xie X."/>
            <person name="Kues U."/>
            <person name="Hibbett D.S."/>
            <person name="Hoffmeister D."/>
            <person name="Hogberg N."/>
            <person name="Martin F."/>
            <person name="Grigoriev I.V."/>
            <person name="Watkinson S.C."/>
        </authorList>
    </citation>
    <scope>NUCLEOTIDE SEQUENCE</scope>
    <source>
        <strain evidence="2">S7.9</strain>
    </source>
</reference>
<evidence type="ECO:0000313" key="2">
    <source>
        <dbReference type="EMBL" id="EGO30618.1"/>
    </source>
</evidence>
<dbReference type="KEGG" id="sla:SERLADRAFT_345045"/>
<dbReference type="RefSeq" id="XP_007312502.1">
    <property type="nucleotide sequence ID" value="XM_007312440.1"/>
</dbReference>
<dbReference type="InterPro" id="IPR041588">
    <property type="entry name" value="Integrase_H2C2"/>
</dbReference>
<protein>
    <recommendedName>
        <fullName evidence="1">Integrase zinc-binding domain-containing protein</fullName>
    </recommendedName>
</protein>
<feature type="domain" description="Integrase zinc-binding" evidence="1">
    <location>
        <begin position="18"/>
        <end position="51"/>
    </location>
</feature>
<dbReference type="Proteomes" id="UP000008064">
    <property type="component" value="Unassembled WGS sequence"/>
</dbReference>
<dbReference type="HOGENOM" id="CLU_3107865_0_0_1"/>
<accession>F8NEI4</accession>
<gene>
    <name evidence="2" type="ORF">SERLADRAFT_345045</name>
</gene>